<dbReference type="EMBL" id="JBHUGA010000067">
    <property type="protein sequence ID" value="MFD1848280.1"/>
    <property type="molecule type" value="Genomic_DNA"/>
</dbReference>
<evidence type="ECO:0000256" key="1">
    <source>
        <dbReference type="SAM" id="Phobius"/>
    </source>
</evidence>
<dbReference type="RefSeq" id="WP_343881880.1">
    <property type="nucleotide sequence ID" value="NZ_BAAAIJ010000059.1"/>
</dbReference>
<name>A0ABW4QC38_9MICC</name>
<keyword evidence="1" id="KW-0472">Membrane</keyword>
<reference evidence="3" key="1">
    <citation type="journal article" date="2019" name="Int. J. Syst. Evol. Microbiol.">
        <title>The Global Catalogue of Microorganisms (GCM) 10K type strain sequencing project: providing services to taxonomists for standard genome sequencing and annotation.</title>
        <authorList>
            <consortium name="The Broad Institute Genomics Platform"/>
            <consortium name="The Broad Institute Genome Sequencing Center for Infectious Disease"/>
            <person name="Wu L."/>
            <person name="Ma J."/>
        </authorList>
    </citation>
    <scope>NUCLEOTIDE SEQUENCE [LARGE SCALE GENOMIC DNA]</scope>
    <source>
        <strain evidence="3">JCM 11496</strain>
    </source>
</reference>
<protein>
    <submittedName>
        <fullName evidence="2">Uncharacterized protein</fullName>
    </submittedName>
</protein>
<keyword evidence="3" id="KW-1185">Reference proteome</keyword>
<accession>A0ABW4QC38</accession>
<feature type="transmembrane region" description="Helical" evidence="1">
    <location>
        <begin position="6"/>
        <end position="29"/>
    </location>
</feature>
<organism evidence="2 3">
    <name type="scientific">Arthrobacter flavus</name>
    <dbReference type="NCBI Taxonomy" id="95172"/>
    <lineage>
        <taxon>Bacteria</taxon>
        <taxon>Bacillati</taxon>
        <taxon>Actinomycetota</taxon>
        <taxon>Actinomycetes</taxon>
        <taxon>Micrococcales</taxon>
        <taxon>Micrococcaceae</taxon>
        <taxon>Arthrobacter</taxon>
    </lineage>
</organism>
<keyword evidence="1" id="KW-0812">Transmembrane</keyword>
<sequence length="112" mass="12732">MPWWTWIVIWVALLALTLVVLAALGYFLFRKVKALLKEVGHASEVLDRTTSPTTSTEGAVREPNIAVFRDPGTVRDEGTEAKALRVAYRRERRIRRRVGRGQPVSLRDLPHV</sequence>
<evidence type="ECO:0000313" key="2">
    <source>
        <dbReference type="EMBL" id="MFD1848280.1"/>
    </source>
</evidence>
<gene>
    <name evidence="2" type="ORF">ACFSFX_16980</name>
</gene>
<evidence type="ECO:0000313" key="3">
    <source>
        <dbReference type="Proteomes" id="UP001597307"/>
    </source>
</evidence>
<keyword evidence="1" id="KW-1133">Transmembrane helix</keyword>
<proteinExistence type="predicted"/>
<dbReference type="Proteomes" id="UP001597307">
    <property type="component" value="Unassembled WGS sequence"/>
</dbReference>
<comment type="caution">
    <text evidence="2">The sequence shown here is derived from an EMBL/GenBank/DDBJ whole genome shotgun (WGS) entry which is preliminary data.</text>
</comment>